<evidence type="ECO:0000313" key="6">
    <source>
        <dbReference type="Proteomes" id="UP001610432"/>
    </source>
</evidence>
<dbReference type="InterPro" id="IPR036291">
    <property type="entry name" value="NAD(P)-bd_dom_sf"/>
</dbReference>
<comment type="similarity">
    <text evidence="1">Belongs to the zinc-containing alcohol dehydrogenase family.</text>
</comment>
<dbReference type="CDD" id="cd08249">
    <property type="entry name" value="enoyl_reductase_like"/>
    <property type="match status" value="1"/>
</dbReference>
<dbReference type="PANTHER" id="PTHR45348:SF2">
    <property type="entry name" value="ZINC-TYPE ALCOHOL DEHYDROGENASE-LIKE PROTEIN C2E1P3.01"/>
    <property type="match status" value="1"/>
</dbReference>
<evidence type="ECO:0000256" key="3">
    <source>
        <dbReference type="SAM" id="MobiDB-lite"/>
    </source>
</evidence>
<evidence type="ECO:0000313" key="5">
    <source>
        <dbReference type="EMBL" id="KAL2867723.1"/>
    </source>
</evidence>
<evidence type="ECO:0000259" key="4">
    <source>
        <dbReference type="SMART" id="SM00829"/>
    </source>
</evidence>
<dbReference type="Proteomes" id="UP001610432">
    <property type="component" value="Unassembled WGS sequence"/>
</dbReference>
<dbReference type="Pfam" id="PF00107">
    <property type="entry name" value="ADH_zinc_N"/>
    <property type="match status" value="1"/>
</dbReference>
<keyword evidence="6" id="KW-1185">Reference proteome</keyword>
<dbReference type="InterPro" id="IPR047122">
    <property type="entry name" value="Trans-enoyl_RdTase-like"/>
</dbReference>
<dbReference type="InterPro" id="IPR013154">
    <property type="entry name" value="ADH-like_N"/>
</dbReference>
<keyword evidence="2" id="KW-0560">Oxidoreductase</keyword>
<dbReference type="SUPFAM" id="SSF51735">
    <property type="entry name" value="NAD(P)-binding Rossmann-fold domains"/>
    <property type="match status" value="1"/>
</dbReference>
<dbReference type="PANTHER" id="PTHR45348">
    <property type="entry name" value="HYPOTHETICAL OXIDOREDUCTASE (EUROFUNG)"/>
    <property type="match status" value="1"/>
</dbReference>
<protein>
    <submittedName>
        <fullName evidence="5">Chaperonin 10-like protein</fullName>
    </submittedName>
</protein>
<dbReference type="EMBL" id="JBFXLQ010000017">
    <property type="protein sequence ID" value="KAL2867723.1"/>
    <property type="molecule type" value="Genomic_DNA"/>
</dbReference>
<evidence type="ECO:0000256" key="2">
    <source>
        <dbReference type="ARBA" id="ARBA00023002"/>
    </source>
</evidence>
<reference evidence="5 6" key="1">
    <citation type="submission" date="2024-07" db="EMBL/GenBank/DDBJ databases">
        <title>Section-level genome sequencing and comparative genomics of Aspergillus sections Usti and Cavernicolus.</title>
        <authorList>
            <consortium name="Lawrence Berkeley National Laboratory"/>
            <person name="Nybo J.L."/>
            <person name="Vesth T.C."/>
            <person name="Theobald S."/>
            <person name="Frisvad J.C."/>
            <person name="Larsen T.O."/>
            <person name="Kjaerboelling I."/>
            <person name="Rothschild-Mancinelli K."/>
            <person name="Lyhne E.K."/>
            <person name="Kogle M.E."/>
            <person name="Barry K."/>
            <person name="Clum A."/>
            <person name="Na H."/>
            <person name="Ledsgaard L."/>
            <person name="Lin J."/>
            <person name="Lipzen A."/>
            <person name="Kuo A."/>
            <person name="Riley R."/>
            <person name="Mondo S."/>
            <person name="Labutti K."/>
            <person name="Haridas S."/>
            <person name="Pangalinan J."/>
            <person name="Salamov A.A."/>
            <person name="Simmons B.A."/>
            <person name="Magnuson J.K."/>
            <person name="Chen J."/>
            <person name="Drula E."/>
            <person name="Henrissat B."/>
            <person name="Wiebenga A."/>
            <person name="Lubbers R.J."/>
            <person name="Gomes A.C."/>
            <person name="Macurrencykelacurrency M.R."/>
            <person name="Stajich J."/>
            <person name="Grigoriev I.V."/>
            <person name="Mortensen U.H."/>
            <person name="De Vries R.P."/>
            <person name="Baker S.E."/>
            <person name="Andersen M.R."/>
        </authorList>
    </citation>
    <scope>NUCLEOTIDE SEQUENCE [LARGE SCALE GENOMIC DNA]</scope>
    <source>
        <strain evidence="5 6">CBS 449.75</strain>
    </source>
</reference>
<dbReference type="InterPro" id="IPR013149">
    <property type="entry name" value="ADH-like_C"/>
</dbReference>
<proteinExistence type="inferred from homology"/>
<feature type="region of interest" description="Disordered" evidence="3">
    <location>
        <begin position="1"/>
        <end position="21"/>
    </location>
</feature>
<evidence type="ECO:0000256" key="1">
    <source>
        <dbReference type="ARBA" id="ARBA00008072"/>
    </source>
</evidence>
<dbReference type="Pfam" id="PF08240">
    <property type="entry name" value="ADH_N"/>
    <property type="match status" value="1"/>
</dbReference>
<name>A0ABR4LT56_9EURO</name>
<gene>
    <name evidence="5" type="ORF">BJX67DRAFT_380667</name>
</gene>
<dbReference type="Gene3D" id="3.90.180.10">
    <property type="entry name" value="Medium-chain alcohol dehydrogenases, catalytic domain"/>
    <property type="match status" value="1"/>
</dbReference>
<dbReference type="InterPro" id="IPR011032">
    <property type="entry name" value="GroES-like_sf"/>
</dbReference>
<dbReference type="RefSeq" id="XP_070886702.1">
    <property type="nucleotide sequence ID" value="XM_071032833.1"/>
</dbReference>
<dbReference type="GeneID" id="98147905"/>
<feature type="domain" description="Enoyl reductase (ER)" evidence="4">
    <location>
        <begin position="13"/>
        <end position="340"/>
    </location>
</feature>
<comment type="caution">
    <text evidence="5">The sequence shown here is derived from an EMBL/GenBank/DDBJ whole genome shotgun (WGS) entry which is preliminary data.</text>
</comment>
<dbReference type="InterPro" id="IPR020843">
    <property type="entry name" value="ER"/>
</dbReference>
<accession>A0ABR4LT56</accession>
<dbReference type="SUPFAM" id="SSF50129">
    <property type="entry name" value="GroES-like"/>
    <property type="match status" value="1"/>
</dbReference>
<dbReference type="SMART" id="SM00829">
    <property type="entry name" value="PKS_ER"/>
    <property type="match status" value="1"/>
</dbReference>
<dbReference type="Gene3D" id="3.40.50.720">
    <property type="entry name" value="NAD(P)-binding Rossmann-like Domain"/>
    <property type="match status" value="1"/>
</dbReference>
<organism evidence="5 6">
    <name type="scientific">Aspergillus lucknowensis</name>
    <dbReference type="NCBI Taxonomy" id="176173"/>
    <lineage>
        <taxon>Eukaryota</taxon>
        <taxon>Fungi</taxon>
        <taxon>Dikarya</taxon>
        <taxon>Ascomycota</taxon>
        <taxon>Pezizomycotina</taxon>
        <taxon>Eurotiomycetes</taxon>
        <taxon>Eurotiomycetidae</taxon>
        <taxon>Eurotiales</taxon>
        <taxon>Aspergillaceae</taxon>
        <taxon>Aspergillus</taxon>
        <taxon>Aspergillus subgen. Nidulantes</taxon>
    </lineage>
</organism>
<sequence length="343" mass="35908">MTTNNAAYLPSPSAKPLEIRPTEHRYPDETELVIRTAAVAINQIDWKIQDSPWTDFPYPLILGEDVAGTVVDVGSCVTRFEKGDRVIGHAVGVFSGDERHGGFQEYVVLEENMAAAIPGTMGFEKGVVLPLGVSTASAALFQGEGQGGLGLARPSIDSVKRADGETVLVWGGTTSVGSNAIQLAVAAGYEVIATASEKNFGYVRKLGAGVVVDYKSKGAVQDVVAAFQGKKLAGAFDTVGSADSSKATVAVVQQVEGNKVVASVDELEDLPLGVTGVDVQAVAIRENDVSEMIYGDYLPKALAAGKYLTAPEPYIAGVGLKAIQGTFEAQKKASARKVVVTIF</sequence>